<dbReference type="EMBL" id="JAKUCV010004904">
    <property type="protein sequence ID" value="KAJ4833609.1"/>
    <property type="molecule type" value="Genomic_DNA"/>
</dbReference>
<dbReference type="PANTHER" id="PTHR33219:SF14">
    <property type="entry name" value="PROTEIN COFACTOR ASSEMBLY OF COMPLEX C SUBUNIT B CCB3, CHLOROPLASTIC-RELATED"/>
    <property type="match status" value="1"/>
</dbReference>
<name>A0A9Q0J9T1_9ROSI</name>
<proteinExistence type="predicted"/>
<dbReference type="GO" id="GO:0016020">
    <property type="term" value="C:membrane"/>
    <property type="evidence" value="ECO:0007669"/>
    <property type="project" value="InterPro"/>
</dbReference>
<dbReference type="OrthoDB" id="2066at2759"/>
<sequence>MAASGDASLENPKPTSPSFVPNCLFPSSPLLKNPFLKPIILPKPNLILRELNNSLTSTTEKCTSFLHAFASQNPVFKKIVSLSSDFSQQLAQIQRRKQGNVCCLSKHKFAAVFPGDSVAGLVVANGILNFLNIYNTVLVVRLVLTWFPNTPPAIVSPLSTLCDPYLNIFRGIIPPLGGTLDLSPILAFLVLNAFTSAAAALPAELPGPQATPGSHAPRTSFTNVTTSQEKWMRRLCGNKSKSAPKAA</sequence>
<evidence type="ECO:0000256" key="1">
    <source>
        <dbReference type="SAM" id="MobiDB-lite"/>
    </source>
</evidence>
<dbReference type="Pfam" id="PF02325">
    <property type="entry name" value="CCB3_YggT"/>
    <property type="match status" value="1"/>
</dbReference>
<organism evidence="2 3">
    <name type="scientific">Turnera subulata</name>
    <dbReference type="NCBI Taxonomy" id="218843"/>
    <lineage>
        <taxon>Eukaryota</taxon>
        <taxon>Viridiplantae</taxon>
        <taxon>Streptophyta</taxon>
        <taxon>Embryophyta</taxon>
        <taxon>Tracheophyta</taxon>
        <taxon>Spermatophyta</taxon>
        <taxon>Magnoliopsida</taxon>
        <taxon>eudicotyledons</taxon>
        <taxon>Gunneridae</taxon>
        <taxon>Pentapetalae</taxon>
        <taxon>rosids</taxon>
        <taxon>fabids</taxon>
        <taxon>Malpighiales</taxon>
        <taxon>Passifloraceae</taxon>
        <taxon>Turnera</taxon>
    </lineage>
</organism>
<feature type="compositionally biased region" description="Polar residues" evidence="1">
    <location>
        <begin position="217"/>
        <end position="228"/>
    </location>
</feature>
<protein>
    <recommendedName>
        <fullName evidence="4">YGGT family protein</fullName>
    </recommendedName>
</protein>
<reference evidence="2" key="2">
    <citation type="journal article" date="2023" name="Plants (Basel)">
        <title>Annotation of the Turnera subulata (Passifloraceae) Draft Genome Reveals the S-Locus Evolved after the Divergence of Turneroideae from Passifloroideae in a Stepwise Manner.</title>
        <authorList>
            <person name="Henning P.M."/>
            <person name="Roalson E.H."/>
            <person name="Mir W."/>
            <person name="McCubbin A.G."/>
            <person name="Shore J.S."/>
        </authorList>
    </citation>
    <scope>NUCLEOTIDE SEQUENCE</scope>
    <source>
        <strain evidence="2">F60SS</strain>
    </source>
</reference>
<dbReference type="AlphaFoldDB" id="A0A9Q0J9T1"/>
<reference evidence="2" key="1">
    <citation type="submission" date="2022-02" db="EMBL/GenBank/DDBJ databases">
        <authorList>
            <person name="Henning P.M."/>
            <person name="McCubbin A.G."/>
            <person name="Shore J.S."/>
        </authorList>
    </citation>
    <scope>NUCLEOTIDE SEQUENCE</scope>
    <source>
        <strain evidence="2">F60SS</strain>
        <tissue evidence="2">Leaves</tissue>
    </source>
</reference>
<dbReference type="InterPro" id="IPR003425">
    <property type="entry name" value="CCB3/YggT"/>
</dbReference>
<accession>A0A9Q0J9T1</accession>
<dbReference type="PANTHER" id="PTHR33219">
    <property type="entry name" value="YLMG HOMOLOG PROTEIN 2, CHLOROPLASTIC"/>
    <property type="match status" value="1"/>
</dbReference>
<evidence type="ECO:0000313" key="2">
    <source>
        <dbReference type="EMBL" id="KAJ4833609.1"/>
    </source>
</evidence>
<evidence type="ECO:0008006" key="4">
    <source>
        <dbReference type="Google" id="ProtNLM"/>
    </source>
</evidence>
<feature type="region of interest" description="Disordered" evidence="1">
    <location>
        <begin position="207"/>
        <end position="228"/>
    </location>
</feature>
<comment type="caution">
    <text evidence="2">The sequence shown here is derived from an EMBL/GenBank/DDBJ whole genome shotgun (WGS) entry which is preliminary data.</text>
</comment>
<dbReference type="Proteomes" id="UP001141552">
    <property type="component" value="Unassembled WGS sequence"/>
</dbReference>
<keyword evidence="3" id="KW-1185">Reference proteome</keyword>
<gene>
    <name evidence="2" type="ORF">Tsubulata_022457</name>
</gene>
<dbReference type="GO" id="GO:0010020">
    <property type="term" value="P:chloroplast fission"/>
    <property type="evidence" value="ECO:0007669"/>
    <property type="project" value="TreeGrafter"/>
</dbReference>
<evidence type="ECO:0000313" key="3">
    <source>
        <dbReference type="Proteomes" id="UP001141552"/>
    </source>
</evidence>